<dbReference type="CDD" id="cd05943">
    <property type="entry name" value="AACS"/>
    <property type="match status" value="1"/>
</dbReference>
<evidence type="ECO:0000256" key="4">
    <source>
        <dbReference type="ARBA" id="ARBA00022840"/>
    </source>
</evidence>
<keyword evidence="2 8" id="KW-0436">Ligase</keyword>
<keyword evidence="3" id="KW-0547">Nucleotide-binding</keyword>
<dbReference type="Pfam" id="PF13193">
    <property type="entry name" value="AMP-binding_C"/>
    <property type="match status" value="1"/>
</dbReference>
<dbReference type="Gene3D" id="3.30.300.30">
    <property type="match status" value="1"/>
</dbReference>
<dbReference type="EC" id="6.2.1.16" evidence="8"/>
<dbReference type="InterPro" id="IPR045851">
    <property type="entry name" value="AMP-bd_C_sf"/>
</dbReference>
<evidence type="ECO:0000313" key="9">
    <source>
        <dbReference type="Proteomes" id="UP000287447"/>
    </source>
</evidence>
<feature type="domain" description="AMP-dependent synthetase/ligase" evidence="5">
    <location>
        <begin position="100"/>
        <end position="473"/>
    </location>
</feature>
<dbReference type="AlphaFoldDB" id="A0A437QPB0"/>
<dbReference type="InterPro" id="IPR042099">
    <property type="entry name" value="ANL_N_sf"/>
</dbReference>
<dbReference type="SUPFAM" id="SSF56801">
    <property type="entry name" value="Acetyl-CoA synthetase-like"/>
    <property type="match status" value="1"/>
</dbReference>
<comment type="similarity">
    <text evidence="1">Belongs to the ATP-dependent AMP-binding enzyme family.</text>
</comment>
<keyword evidence="4" id="KW-0067">ATP-binding</keyword>
<accession>A0A437QPB0</accession>
<dbReference type="InterPro" id="IPR000873">
    <property type="entry name" value="AMP-dep_synth/lig_dom"/>
</dbReference>
<dbReference type="InterPro" id="IPR032387">
    <property type="entry name" value="ACAS_N"/>
</dbReference>
<dbReference type="GO" id="GO:0005524">
    <property type="term" value="F:ATP binding"/>
    <property type="evidence" value="ECO:0007669"/>
    <property type="project" value="UniProtKB-KW"/>
</dbReference>
<dbReference type="Gene3D" id="3.40.50.12780">
    <property type="entry name" value="N-terminal domain of ligase-like"/>
    <property type="match status" value="1"/>
</dbReference>
<dbReference type="Pfam" id="PF00501">
    <property type="entry name" value="AMP-binding"/>
    <property type="match status" value="1"/>
</dbReference>
<keyword evidence="9" id="KW-1185">Reference proteome</keyword>
<evidence type="ECO:0000259" key="7">
    <source>
        <dbReference type="Pfam" id="PF16177"/>
    </source>
</evidence>
<dbReference type="GO" id="GO:0006629">
    <property type="term" value="P:lipid metabolic process"/>
    <property type="evidence" value="ECO:0007669"/>
    <property type="project" value="InterPro"/>
</dbReference>
<feature type="domain" description="Acetyl-coenzyme A synthetase N-terminal" evidence="7">
    <location>
        <begin position="42"/>
        <end position="97"/>
    </location>
</feature>
<feature type="domain" description="AMP-binding enzyme C-terminal" evidence="6">
    <location>
        <begin position="547"/>
        <end position="617"/>
    </location>
</feature>
<protein>
    <submittedName>
        <fullName evidence="8">Acetoacetate--CoA ligase</fullName>
        <ecNumber evidence="8">6.2.1.16</ecNumber>
    </submittedName>
</protein>
<organism evidence="8 9">
    <name type="scientific">Hwanghaeella grinnelliae</name>
    <dbReference type="NCBI Taxonomy" id="2500179"/>
    <lineage>
        <taxon>Bacteria</taxon>
        <taxon>Pseudomonadati</taxon>
        <taxon>Pseudomonadota</taxon>
        <taxon>Alphaproteobacteria</taxon>
        <taxon>Rhodospirillales</taxon>
        <taxon>Rhodospirillaceae</taxon>
        <taxon>Hwanghaeella</taxon>
    </lineage>
</organism>
<evidence type="ECO:0000256" key="2">
    <source>
        <dbReference type="ARBA" id="ARBA00022598"/>
    </source>
</evidence>
<evidence type="ECO:0000259" key="5">
    <source>
        <dbReference type="Pfam" id="PF00501"/>
    </source>
</evidence>
<dbReference type="PANTHER" id="PTHR42921">
    <property type="entry name" value="ACETOACETYL-COA SYNTHETASE"/>
    <property type="match status" value="1"/>
</dbReference>
<evidence type="ECO:0000313" key="8">
    <source>
        <dbReference type="EMBL" id="RVU36373.1"/>
    </source>
</evidence>
<proteinExistence type="inferred from homology"/>
<dbReference type="Pfam" id="PF16177">
    <property type="entry name" value="ACAS_N"/>
    <property type="match status" value="1"/>
</dbReference>
<dbReference type="EMBL" id="SADE01000002">
    <property type="protein sequence ID" value="RVU36373.1"/>
    <property type="molecule type" value="Genomic_DNA"/>
</dbReference>
<dbReference type="Proteomes" id="UP000287447">
    <property type="component" value="Unassembled WGS sequence"/>
</dbReference>
<reference evidence="9" key="1">
    <citation type="submission" date="2019-01" db="EMBL/GenBank/DDBJ databases">
        <title>Gri0909 isolated from a small marine red alga.</title>
        <authorList>
            <person name="Kim J."/>
            <person name="Jeong S.E."/>
            <person name="Jeon C.O."/>
        </authorList>
    </citation>
    <scope>NUCLEOTIDE SEQUENCE [LARGE SCALE GENOMIC DNA]</scope>
    <source>
        <strain evidence="9">Gri0909</strain>
    </source>
</reference>
<dbReference type="InterPro" id="IPR025110">
    <property type="entry name" value="AMP-bd_C"/>
</dbReference>
<dbReference type="NCBIfam" id="NF002937">
    <property type="entry name" value="PRK03584.1"/>
    <property type="match status" value="1"/>
</dbReference>
<gene>
    <name evidence="8" type="ORF">EOI86_14285</name>
</gene>
<dbReference type="NCBIfam" id="TIGR01217">
    <property type="entry name" value="ac_ac_CoA_syn"/>
    <property type="match status" value="1"/>
</dbReference>
<evidence type="ECO:0000259" key="6">
    <source>
        <dbReference type="Pfam" id="PF13193"/>
    </source>
</evidence>
<name>A0A437QPB0_9PROT</name>
<dbReference type="InterPro" id="IPR020845">
    <property type="entry name" value="AMP-binding_CS"/>
</dbReference>
<evidence type="ECO:0000256" key="3">
    <source>
        <dbReference type="ARBA" id="ARBA00022741"/>
    </source>
</evidence>
<dbReference type="PROSITE" id="PS00455">
    <property type="entry name" value="AMP_BINDING"/>
    <property type="match status" value="1"/>
</dbReference>
<dbReference type="RefSeq" id="WP_127765849.1">
    <property type="nucleotide sequence ID" value="NZ_SADE01000002.1"/>
</dbReference>
<comment type="caution">
    <text evidence="8">The sequence shown here is derived from an EMBL/GenBank/DDBJ whole genome shotgun (WGS) entry which is preliminary data.</text>
</comment>
<dbReference type="PANTHER" id="PTHR42921:SF1">
    <property type="entry name" value="ACETOACETYL-COA SYNTHETASE"/>
    <property type="match status" value="1"/>
</dbReference>
<sequence length="656" mass="72357">MNDIAGAKPLWQPSTEQVAGTTLTAFTRELESRYGVSLPDFAALHAFSVDEAEKFWDAFWDFAGIIAETKGERVLIDGDKMPGAQFFPDAKLNFAENLLRRRDDSDALVFWSEDKVKRRMSWAELHALVSKLSQALKACGVGPGDRVAGFVPNMPETIAAMLAATSLGAIWTSCSPDFGVRGVLDRFGQTEPKVLFTADGYFYNGKTIESLPRVREFLAELPSVEKVVVMPLIHDEPDCSSVAGAESIAEFTKGFEAGEIEYVRLPFNHPLYVMYSSGTTGVPKCIVHGAGGSLINQMKEHMLHTDTKPGDRAFYFTTCGWMMWNWLVAGLACEATLLLFDGSPFAPSGNILFDFADAEKMTLFGTSAKWIDAINKGGLVPKDTHDLSTVKVMTSTGSPLVPESFDFVYDKIKADMQLASISGGTDIVGCFMLGNPNGPVWRGEIQALGLGMDVQVYDDDGNPVRGEKGELVCCKPFPNMPVMFWNDEDGSRYRGAYFEKYDNIWCHGDFVELTEHDGIIVYGRSDATLNPGGVRIGTAEIYRQVETFPQVLEAIVIGQDWDNDTRVVLFVRMAEGEDLTEDLQKEIRTRVRTNCTPRHVPAKIVAIDDIPRTKSGKITELAVRDVVHGRAVKNQEALANPEALKLYEGIATLQED</sequence>
<dbReference type="GO" id="GO:0030729">
    <property type="term" value="F:acetoacetate-CoA ligase activity"/>
    <property type="evidence" value="ECO:0007669"/>
    <property type="project" value="UniProtKB-EC"/>
</dbReference>
<dbReference type="OrthoDB" id="4471305at2"/>
<dbReference type="InterPro" id="IPR005914">
    <property type="entry name" value="Acac_CoA_synth"/>
</dbReference>
<evidence type="ECO:0000256" key="1">
    <source>
        <dbReference type="ARBA" id="ARBA00006432"/>
    </source>
</evidence>